<evidence type="ECO:0000256" key="3">
    <source>
        <dbReference type="ARBA" id="ARBA00022729"/>
    </source>
</evidence>
<comment type="similarity">
    <text evidence="1 6">Belongs to the serpin family.</text>
</comment>
<evidence type="ECO:0000256" key="2">
    <source>
        <dbReference type="ARBA" id="ARBA00022690"/>
    </source>
</evidence>
<sequence length="432" mass="48822">MIIFKCDPLPTENFQRNTMPHIYLCLLLAGLCAFAHCHHTLDHKEDHDHSPLAEGDRDLPSVKIVQGNADFAFRFYHHVASETAEKNIIFSPLSISAALAILSLGAQNTTLSQLLLGLGFNQSDTSEQEIHEGFHHLLHMLNLPNAEIKLSIGNALFTNDQVKLVKKFLDDAKHFYEADVLPTNFMNPAVAESQINGYIKNKTNGKLDDVVQGLDPEAVMIIVNYIYMTAFWKNPFNYLHTSEGDFYVDDQTTVKVPMMNKDSRFETYRDNILSCEVVKLPYKGDVSAFFILPDQGKMKQVENALSKDVLLKWMKLVKPWRIELALPRFTISSNYVLQEMLRKMNITEVFTNRADLSGITGKPELKVSKAIHKAYLNVHENGTEAAATTVFESVPYSVPPEVKINHPFLMVTVHEKTSTILFIGKVKNPNET</sequence>
<dbReference type="FunFam" id="2.30.39.10:FF:000002">
    <property type="entry name" value="Serpin family D member 1"/>
    <property type="match status" value="1"/>
</dbReference>
<organism evidence="8 9">
    <name type="scientific">Podarcis muralis</name>
    <name type="common">Wall lizard</name>
    <name type="synonym">Lacerta muralis</name>
    <dbReference type="NCBI Taxonomy" id="64176"/>
    <lineage>
        <taxon>Eukaryota</taxon>
        <taxon>Metazoa</taxon>
        <taxon>Chordata</taxon>
        <taxon>Craniata</taxon>
        <taxon>Vertebrata</taxon>
        <taxon>Euteleostomi</taxon>
        <taxon>Lepidosauria</taxon>
        <taxon>Squamata</taxon>
        <taxon>Bifurcata</taxon>
        <taxon>Unidentata</taxon>
        <taxon>Episquamata</taxon>
        <taxon>Laterata</taxon>
        <taxon>Lacertibaenia</taxon>
        <taxon>Lacertidae</taxon>
        <taxon>Podarcis</taxon>
    </lineage>
</organism>
<dbReference type="InterPro" id="IPR023796">
    <property type="entry name" value="Serpin_dom"/>
</dbReference>
<gene>
    <name evidence="8" type="primary">LOC114584892</name>
</gene>
<keyword evidence="5" id="KW-0325">Glycoprotein</keyword>
<dbReference type="SUPFAM" id="SSF56574">
    <property type="entry name" value="Serpins"/>
    <property type="match status" value="1"/>
</dbReference>
<dbReference type="PANTHER" id="PTHR11461">
    <property type="entry name" value="SERINE PROTEASE INHIBITOR, SERPIN"/>
    <property type="match status" value="1"/>
</dbReference>
<dbReference type="Proteomes" id="UP000472272">
    <property type="component" value="Chromosome 1"/>
</dbReference>
<dbReference type="Gene3D" id="2.10.310.10">
    <property type="entry name" value="Serpins superfamily"/>
    <property type="match status" value="1"/>
</dbReference>
<accession>A0A670HYG4</accession>
<dbReference type="GeneTree" id="ENSGT00940000164389"/>
<reference evidence="8 9" key="1">
    <citation type="journal article" date="2019" name="Proc. Natl. Acad. Sci. U.S.A.">
        <title>Regulatory changes in pterin and carotenoid genes underlie balanced color polymorphisms in the wall lizard.</title>
        <authorList>
            <person name="Andrade P."/>
            <person name="Pinho C."/>
            <person name="Perez I de Lanuza G."/>
            <person name="Afonso S."/>
            <person name="Brejcha J."/>
            <person name="Rubin C.J."/>
            <person name="Wallerman O."/>
            <person name="Pereira P."/>
            <person name="Sabatino S.J."/>
            <person name="Bellati A."/>
            <person name="Pellitteri-Rosa D."/>
            <person name="Bosakova Z."/>
            <person name="Bunikis I."/>
            <person name="Carretero M.A."/>
            <person name="Feiner N."/>
            <person name="Marsik P."/>
            <person name="Pauperio F."/>
            <person name="Salvi D."/>
            <person name="Soler L."/>
            <person name="While G.M."/>
            <person name="Uller T."/>
            <person name="Font E."/>
            <person name="Andersson L."/>
            <person name="Carneiro M."/>
        </authorList>
    </citation>
    <scope>NUCLEOTIDE SEQUENCE</scope>
</reference>
<evidence type="ECO:0000256" key="5">
    <source>
        <dbReference type="ARBA" id="ARBA00023180"/>
    </source>
</evidence>
<name>A0A670HYG4_PODMU</name>
<evidence type="ECO:0000256" key="6">
    <source>
        <dbReference type="RuleBase" id="RU000411"/>
    </source>
</evidence>
<proteinExistence type="inferred from homology"/>
<dbReference type="Gene3D" id="2.30.39.10">
    <property type="entry name" value="Alpha-1-antitrypsin, domain 1"/>
    <property type="match status" value="1"/>
</dbReference>
<evidence type="ECO:0000259" key="7">
    <source>
        <dbReference type="SMART" id="SM00093"/>
    </source>
</evidence>
<keyword evidence="9" id="KW-1185">Reference proteome</keyword>
<keyword evidence="3" id="KW-0732">Signal</keyword>
<dbReference type="InterPro" id="IPR036186">
    <property type="entry name" value="Serpin_sf"/>
</dbReference>
<keyword evidence="2" id="KW-0646">Protease inhibitor</keyword>
<dbReference type="Pfam" id="PF00079">
    <property type="entry name" value="Serpin"/>
    <property type="match status" value="1"/>
</dbReference>
<dbReference type="OMA" id="DLKKMFM"/>
<dbReference type="Ensembl" id="ENSPMRT00000005020.1">
    <property type="protein sequence ID" value="ENSPMRP00000004708.1"/>
    <property type="gene ID" value="ENSPMRG00000003182.1"/>
</dbReference>
<dbReference type="SMART" id="SM00093">
    <property type="entry name" value="SERPIN"/>
    <property type="match status" value="1"/>
</dbReference>
<reference evidence="8" key="2">
    <citation type="submission" date="2025-08" db="UniProtKB">
        <authorList>
            <consortium name="Ensembl"/>
        </authorList>
    </citation>
    <scope>IDENTIFICATION</scope>
</reference>
<dbReference type="InterPro" id="IPR042185">
    <property type="entry name" value="Serpin_sf_2"/>
</dbReference>
<evidence type="ECO:0000256" key="1">
    <source>
        <dbReference type="ARBA" id="ARBA00009500"/>
    </source>
</evidence>
<keyword evidence="4" id="KW-0722">Serine protease inhibitor</keyword>
<evidence type="ECO:0000313" key="9">
    <source>
        <dbReference type="Proteomes" id="UP000472272"/>
    </source>
</evidence>
<reference evidence="8" key="3">
    <citation type="submission" date="2025-09" db="UniProtKB">
        <authorList>
            <consortium name="Ensembl"/>
        </authorList>
    </citation>
    <scope>IDENTIFICATION</scope>
</reference>
<dbReference type="InterPro" id="IPR000215">
    <property type="entry name" value="Serpin_fam"/>
</dbReference>
<dbReference type="FunFam" id="2.10.310.10:FF:000001">
    <property type="entry name" value="Serpin family A member 1"/>
    <property type="match status" value="1"/>
</dbReference>
<protein>
    <submittedName>
        <fullName evidence="8">Kallistatin-like</fullName>
    </submittedName>
</protein>
<dbReference type="GO" id="GO:0004867">
    <property type="term" value="F:serine-type endopeptidase inhibitor activity"/>
    <property type="evidence" value="ECO:0007669"/>
    <property type="project" value="UniProtKB-KW"/>
</dbReference>
<dbReference type="AlphaFoldDB" id="A0A670HYG4"/>
<evidence type="ECO:0000256" key="4">
    <source>
        <dbReference type="ARBA" id="ARBA00022900"/>
    </source>
</evidence>
<dbReference type="Gene3D" id="3.30.497.10">
    <property type="entry name" value="Antithrombin, subunit I, domain 2"/>
    <property type="match status" value="1"/>
</dbReference>
<dbReference type="GO" id="GO:0005615">
    <property type="term" value="C:extracellular space"/>
    <property type="evidence" value="ECO:0007669"/>
    <property type="project" value="InterPro"/>
</dbReference>
<feature type="domain" description="Serpin" evidence="7">
    <location>
        <begin position="73"/>
        <end position="429"/>
    </location>
</feature>
<evidence type="ECO:0000313" key="8">
    <source>
        <dbReference type="Ensembl" id="ENSPMRP00000004708.1"/>
    </source>
</evidence>
<dbReference type="InterPro" id="IPR042178">
    <property type="entry name" value="Serpin_sf_1"/>
</dbReference>
<dbReference type="FunFam" id="3.30.497.10:FF:000001">
    <property type="entry name" value="Serine protease inhibitor"/>
    <property type="match status" value="1"/>
</dbReference>
<dbReference type="PANTHER" id="PTHR11461:SF165">
    <property type="entry name" value="ALPHA-1-ANTITRYPSIN"/>
    <property type="match status" value="1"/>
</dbReference>